<gene>
    <name evidence="4" type="ORF">DSL99_1142</name>
</gene>
<evidence type="ECO:0000313" key="4">
    <source>
        <dbReference type="EMBL" id="RXG32336.1"/>
    </source>
</evidence>
<dbReference type="PANTHER" id="PTHR37299">
    <property type="entry name" value="TRANSCRIPTIONAL REGULATOR-RELATED"/>
    <property type="match status" value="1"/>
</dbReference>
<dbReference type="GO" id="GO:0003677">
    <property type="term" value="F:DNA binding"/>
    <property type="evidence" value="ECO:0007669"/>
    <property type="project" value="InterPro"/>
</dbReference>
<dbReference type="PROSITE" id="PS50110">
    <property type="entry name" value="RESPONSE_REGULATORY"/>
    <property type="match status" value="1"/>
</dbReference>
<feature type="modified residue" description="4-aspartylphosphate" evidence="1">
    <location>
        <position position="54"/>
    </location>
</feature>
<evidence type="ECO:0000259" key="3">
    <source>
        <dbReference type="PROSITE" id="PS50930"/>
    </source>
</evidence>
<dbReference type="InterPro" id="IPR007492">
    <property type="entry name" value="LytTR_DNA-bd_dom"/>
</dbReference>
<dbReference type="SUPFAM" id="SSF52172">
    <property type="entry name" value="CheY-like"/>
    <property type="match status" value="1"/>
</dbReference>
<reference evidence="4 5" key="1">
    <citation type="submission" date="2018-07" db="EMBL/GenBank/DDBJ databases">
        <title>Leeuwenhoekiella genomics.</title>
        <authorList>
            <person name="Tahon G."/>
            <person name="Willems A."/>
        </authorList>
    </citation>
    <scope>NUCLEOTIDE SEQUENCE [LARGE SCALE GENOMIC DNA]</scope>
    <source>
        <strain evidence="4 5">LMG 1345</strain>
    </source>
</reference>
<dbReference type="EMBL" id="QOVL01000004">
    <property type="protein sequence ID" value="RXG32336.1"/>
    <property type="molecule type" value="Genomic_DNA"/>
</dbReference>
<dbReference type="AlphaFoldDB" id="A0A4Q0PP28"/>
<comment type="caution">
    <text evidence="4">The sequence shown here is derived from an EMBL/GenBank/DDBJ whole genome shotgun (WGS) entry which is preliminary data.</text>
</comment>
<evidence type="ECO:0000259" key="2">
    <source>
        <dbReference type="PROSITE" id="PS50110"/>
    </source>
</evidence>
<feature type="domain" description="HTH LytTR-type" evidence="3">
    <location>
        <begin position="134"/>
        <end position="233"/>
    </location>
</feature>
<dbReference type="Proteomes" id="UP000290608">
    <property type="component" value="Unassembled WGS sequence"/>
</dbReference>
<dbReference type="Pfam" id="PF00072">
    <property type="entry name" value="Response_reg"/>
    <property type="match status" value="1"/>
</dbReference>
<proteinExistence type="predicted"/>
<protein>
    <submittedName>
        <fullName evidence="4">LytTR family two component transcriptional regulator</fullName>
    </submittedName>
</protein>
<dbReference type="RefSeq" id="WP_073097848.1">
    <property type="nucleotide sequence ID" value="NZ_JBALUR010000001.1"/>
</dbReference>
<sequence length="235" mass="26917">MNVVIVEDEKNAQEALKRMLQLTAPHFQIQAVLSNVKSAVKFLNNNEIDLLFLDIQLEDGTGFDLLNQLESQQFGLIFTTAYDAYAIKAFKFSAIDYLLKPIDPDELKGAIERANKRESPTITPVATQKDDQKIVLKTTDNRYLIAIKDILHLEADGSYTVFYTKEQKIMVSKNLKYYEELLQEYGFVRCHQSHLVARSHIKILKTSSLLLSNGSEVPISHRKRKLFKDSIHDLN</sequence>
<dbReference type="SMART" id="SM00850">
    <property type="entry name" value="LytTR"/>
    <property type="match status" value="1"/>
</dbReference>
<name>A0A4Q0PP28_9FLAO</name>
<organism evidence="4 5">
    <name type="scientific">Leeuwenhoekiella marinoflava</name>
    <dbReference type="NCBI Taxonomy" id="988"/>
    <lineage>
        <taxon>Bacteria</taxon>
        <taxon>Pseudomonadati</taxon>
        <taxon>Bacteroidota</taxon>
        <taxon>Flavobacteriia</taxon>
        <taxon>Flavobacteriales</taxon>
        <taxon>Flavobacteriaceae</taxon>
        <taxon>Leeuwenhoekiella</taxon>
    </lineage>
</organism>
<dbReference type="PROSITE" id="PS50930">
    <property type="entry name" value="HTH_LYTTR"/>
    <property type="match status" value="1"/>
</dbReference>
<dbReference type="PANTHER" id="PTHR37299:SF1">
    <property type="entry name" value="STAGE 0 SPORULATION PROTEIN A HOMOLOG"/>
    <property type="match status" value="1"/>
</dbReference>
<dbReference type="GO" id="GO:0000156">
    <property type="term" value="F:phosphorelay response regulator activity"/>
    <property type="evidence" value="ECO:0007669"/>
    <property type="project" value="InterPro"/>
</dbReference>
<evidence type="ECO:0000313" key="5">
    <source>
        <dbReference type="Proteomes" id="UP000290608"/>
    </source>
</evidence>
<dbReference type="InterPro" id="IPR001789">
    <property type="entry name" value="Sig_transdc_resp-reg_receiver"/>
</dbReference>
<accession>A0A4Q0PP28</accession>
<feature type="domain" description="Response regulatory" evidence="2">
    <location>
        <begin position="2"/>
        <end position="115"/>
    </location>
</feature>
<dbReference type="InterPro" id="IPR011006">
    <property type="entry name" value="CheY-like_superfamily"/>
</dbReference>
<evidence type="ECO:0000256" key="1">
    <source>
        <dbReference type="PROSITE-ProRule" id="PRU00169"/>
    </source>
</evidence>
<dbReference type="SMART" id="SM00448">
    <property type="entry name" value="REC"/>
    <property type="match status" value="1"/>
</dbReference>
<keyword evidence="1" id="KW-0597">Phosphoprotein</keyword>
<dbReference type="Gene3D" id="3.40.50.2300">
    <property type="match status" value="1"/>
</dbReference>
<dbReference type="STRING" id="1122159.SAMN02745246_01017"/>
<dbReference type="Gene3D" id="2.40.50.1020">
    <property type="entry name" value="LytTr DNA-binding domain"/>
    <property type="match status" value="1"/>
</dbReference>
<dbReference type="Pfam" id="PF04397">
    <property type="entry name" value="LytTR"/>
    <property type="match status" value="1"/>
</dbReference>
<dbReference type="InterPro" id="IPR046947">
    <property type="entry name" value="LytR-like"/>
</dbReference>